<evidence type="ECO:0000256" key="4">
    <source>
        <dbReference type="ARBA" id="ARBA00023163"/>
    </source>
</evidence>
<evidence type="ECO:0000313" key="9">
    <source>
        <dbReference type="Proteomes" id="UP001445335"/>
    </source>
</evidence>
<proteinExistence type="predicted"/>
<evidence type="ECO:0000256" key="3">
    <source>
        <dbReference type="ARBA" id="ARBA00023125"/>
    </source>
</evidence>
<protein>
    <recommendedName>
        <fullName evidence="7">MADS-box domain-containing protein</fullName>
    </recommendedName>
</protein>
<dbReference type="PANTHER" id="PTHR11945:SF534">
    <property type="entry name" value="MYOCYTE-SPECIFIC ENHANCER FACTOR 2"/>
    <property type="match status" value="1"/>
</dbReference>
<keyword evidence="3" id="KW-0238">DNA-binding</keyword>
<dbReference type="PROSITE" id="PS50066">
    <property type="entry name" value="MADS_BOX_2"/>
    <property type="match status" value="1"/>
</dbReference>
<feature type="region of interest" description="Disordered" evidence="6">
    <location>
        <begin position="102"/>
        <end position="154"/>
    </location>
</feature>
<dbReference type="AlphaFoldDB" id="A0AAW1SCL8"/>
<dbReference type="Gene3D" id="3.40.1810.10">
    <property type="entry name" value="Transcription factor, MADS-box"/>
    <property type="match status" value="1"/>
</dbReference>
<dbReference type="CDD" id="cd00265">
    <property type="entry name" value="MADS_MEF2_like"/>
    <property type="match status" value="1"/>
</dbReference>
<dbReference type="GO" id="GO:0045944">
    <property type="term" value="P:positive regulation of transcription by RNA polymerase II"/>
    <property type="evidence" value="ECO:0007669"/>
    <property type="project" value="InterPro"/>
</dbReference>
<comment type="caution">
    <text evidence="8">The sequence shown here is derived from an EMBL/GenBank/DDBJ whole genome shotgun (WGS) entry which is preliminary data.</text>
</comment>
<reference evidence="8 9" key="1">
    <citation type="journal article" date="2024" name="Nat. Commun.">
        <title>Phylogenomics reveals the evolutionary origins of lichenization in chlorophyte algae.</title>
        <authorList>
            <person name="Puginier C."/>
            <person name="Libourel C."/>
            <person name="Otte J."/>
            <person name="Skaloud P."/>
            <person name="Haon M."/>
            <person name="Grisel S."/>
            <person name="Petersen M."/>
            <person name="Berrin J.G."/>
            <person name="Delaux P.M."/>
            <person name="Dal Grande F."/>
            <person name="Keller J."/>
        </authorList>
    </citation>
    <scope>NUCLEOTIDE SEQUENCE [LARGE SCALE GENOMIC DNA]</scope>
    <source>
        <strain evidence="8 9">SAG 245.80</strain>
    </source>
</reference>
<sequence length="302" mass="32339">MAFLHIGVHQMGRKKIRIEKISDERNRQVTFTKRKNGLMKKAMELSVLCGCDIALVIFNSNAKLFQYSSTDMDTVLQRYSRQCKEPHEIRNNQDLYQQHFAGGLGADDEDEDAEDGDLEELTRPEAKRQRLDVERPLRSRRDGGHELASFSDGRCSHLANGSGDLLKPLGLGEGAGGRLAVSPRSERAYSHISREFDVLFQALQADAEATRAAAAAPLQPPTAGSPTSALIQLPPAGPSGWSRLATAPGDAPPEAAGNVPQGGAARAANDSSANGNPLDLGAGVVTPPASAPEALPRQQYPA</sequence>
<dbReference type="PANTHER" id="PTHR11945">
    <property type="entry name" value="MADS BOX PROTEIN"/>
    <property type="match status" value="1"/>
</dbReference>
<dbReference type="Pfam" id="PF00319">
    <property type="entry name" value="SRF-TF"/>
    <property type="match status" value="1"/>
</dbReference>
<evidence type="ECO:0000256" key="5">
    <source>
        <dbReference type="ARBA" id="ARBA00023242"/>
    </source>
</evidence>
<dbReference type="SUPFAM" id="SSF55455">
    <property type="entry name" value="SRF-like"/>
    <property type="match status" value="1"/>
</dbReference>
<evidence type="ECO:0000313" key="8">
    <source>
        <dbReference type="EMBL" id="KAK9843983.1"/>
    </source>
</evidence>
<feature type="domain" description="MADS-box" evidence="7">
    <location>
        <begin position="11"/>
        <end position="71"/>
    </location>
</feature>
<dbReference type="GO" id="GO:0005634">
    <property type="term" value="C:nucleus"/>
    <property type="evidence" value="ECO:0007669"/>
    <property type="project" value="UniProtKB-SubCell"/>
</dbReference>
<evidence type="ECO:0000256" key="2">
    <source>
        <dbReference type="ARBA" id="ARBA00023015"/>
    </source>
</evidence>
<dbReference type="SMART" id="SM00432">
    <property type="entry name" value="MADS"/>
    <property type="match status" value="1"/>
</dbReference>
<keyword evidence="2" id="KW-0805">Transcription regulation</keyword>
<dbReference type="Proteomes" id="UP001445335">
    <property type="component" value="Unassembled WGS sequence"/>
</dbReference>
<dbReference type="PRINTS" id="PR00404">
    <property type="entry name" value="MADSDOMAIN"/>
</dbReference>
<keyword evidence="5" id="KW-0539">Nucleus</keyword>
<dbReference type="GO" id="GO:0000978">
    <property type="term" value="F:RNA polymerase II cis-regulatory region sequence-specific DNA binding"/>
    <property type="evidence" value="ECO:0007669"/>
    <property type="project" value="TreeGrafter"/>
</dbReference>
<organism evidence="8 9">
    <name type="scientific">Elliptochloris bilobata</name>
    <dbReference type="NCBI Taxonomy" id="381761"/>
    <lineage>
        <taxon>Eukaryota</taxon>
        <taxon>Viridiplantae</taxon>
        <taxon>Chlorophyta</taxon>
        <taxon>core chlorophytes</taxon>
        <taxon>Trebouxiophyceae</taxon>
        <taxon>Trebouxiophyceae incertae sedis</taxon>
        <taxon>Elliptochloris clade</taxon>
        <taxon>Elliptochloris</taxon>
    </lineage>
</organism>
<keyword evidence="9" id="KW-1185">Reference proteome</keyword>
<dbReference type="InterPro" id="IPR036879">
    <property type="entry name" value="TF_MADSbox_sf"/>
</dbReference>
<keyword evidence="4" id="KW-0804">Transcription</keyword>
<dbReference type="EMBL" id="JALJOU010000004">
    <property type="protein sequence ID" value="KAK9843983.1"/>
    <property type="molecule type" value="Genomic_DNA"/>
</dbReference>
<comment type="subcellular location">
    <subcellularLocation>
        <location evidence="1">Nucleus</location>
    </subcellularLocation>
</comment>
<accession>A0AAW1SCL8</accession>
<evidence type="ECO:0000259" key="7">
    <source>
        <dbReference type="PROSITE" id="PS50066"/>
    </source>
</evidence>
<name>A0AAW1SCL8_9CHLO</name>
<feature type="region of interest" description="Disordered" evidence="6">
    <location>
        <begin position="213"/>
        <end position="302"/>
    </location>
</feature>
<evidence type="ECO:0000256" key="1">
    <source>
        <dbReference type="ARBA" id="ARBA00004123"/>
    </source>
</evidence>
<dbReference type="PROSITE" id="PS00350">
    <property type="entry name" value="MADS_BOX_1"/>
    <property type="match status" value="1"/>
</dbReference>
<feature type="compositionally biased region" description="Acidic residues" evidence="6">
    <location>
        <begin position="106"/>
        <end position="119"/>
    </location>
</feature>
<dbReference type="GO" id="GO:0000981">
    <property type="term" value="F:DNA-binding transcription factor activity, RNA polymerase II-specific"/>
    <property type="evidence" value="ECO:0007669"/>
    <property type="project" value="TreeGrafter"/>
</dbReference>
<feature type="compositionally biased region" description="Basic and acidic residues" evidence="6">
    <location>
        <begin position="120"/>
        <end position="145"/>
    </location>
</feature>
<dbReference type="GO" id="GO:0046983">
    <property type="term" value="F:protein dimerization activity"/>
    <property type="evidence" value="ECO:0007669"/>
    <property type="project" value="InterPro"/>
</dbReference>
<dbReference type="InterPro" id="IPR033896">
    <property type="entry name" value="MEF2-like_N"/>
</dbReference>
<dbReference type="InterPro" id="IPR002100">
    <property type="entry name" value="TF_MADSbox"/>
</dbReference>
<gene>
    <name evidence="8" type="ORF">WJX81_000961</name>
</gene>
<evidence type="ECO:0000256" key="6">
    <source>
        <dbReference type="SAM" id="MobiDB-lite"/>
    </source>
</evidence>